<dbReference type="InterPro" id="IPR029039">
    <property type="entry name" value="Flavoprotein-like_sf"/>
</dbReference>
<dbReference type="Gene3D" id="3.40.50.360">
    <property type="match status" value="1"/>
</dbReference>
<dbReference type="RefSeq" id="WP_184176282.1">
    <property type="nucleotide sequence ID" value="NZ_BMNF01000008.1"/>
</dbReference>
<reference evidence="5 6" key="1">
    <citation type="submission" date="2020-08" db="EMBL/GenBank/DDBJ databases">
        <title>Sequencing the genomes of 1000 actinobacteria strains.</title>
        <authorList>
            <person name="Klenk H.-P."/>
        </authorList>
    </citation>
    <scope>NUCLEOTIDE SEQUENCE [LARGE SCALE GENOMIC DNA]</scope>
    <source>
        <strain evidence="5 6">DSM 103125</strain>
    </source>
</reference>
<comment type="caution">
    <text evidence="5">The sequence shown here is derived from an EMBL/GenBank/DDBJ whole genome shotgun (WGS) entry which is preliminary data.</text>
</comment>
<dbReference type="AlphaFoldDB" id="A0A840VH16"/>
<name>A0A840VH16_9ACTN</name>
<evidence type="ECO:0000313" key="6">
    <source>
        <dbReference type="Proteomes" id="UP000586947"/>
    </source>
</evidence>
<proteinExistence type="predicted"/>
<evidence type="ECO:0000256" key="1">
    <source>
        <dbReference type="ARBA" id="ARBA00022630"/>
    </source>
</evidence>
<dbReference type="InterPro" id="IPR005025">
    <property type="entry name" value="FMN_Rdtase-like_dom"/>
</dbReference>
<dbReference type="PANTHER" id="PTHR43408:SF2">
    <property type="entry name" value="FMN REDUCTASE (NADPH)"/>
    <property type="match status" value="1"/>
</dbReference>
<feature type="domain" description="NADPH-dependent FMN reductase-like" evidence="4">
    <location>
        <begin position="11"/>
        <end position="148"/>
    </location>
</feature>
<dbReference type="SUPFAM" id="SSF52218">
    <property type="entry name" value="Flavoproteins"/>
    <property type="match status" value="1"/>
</dbReference>
<keyword evidence="2" id="KW-0288">FMN</keyword>
<keyword evidence="1" id="KW-0285">Flavoprotein</keyword>
<organism evidence="5 6">
    <name type="scientific">Micromonospora parathelypteridis</name>
    <dbReference type="NCBI Taxonomy" id="1839617"/>
    <lineage>
        <taxon>Bacteria</taxon>
        <taxon>Bacillati</taxon>
        <taxon>Actinomycetota</taxon>
        <taxon>Actinomycetes</taxon>
        <taxon>Micromonosporales</taxon>
        <taxon>Micromonosporaceae</taxon>
        <taxon>Micromonospora</taxon>
    </lineage>
</organism>
<evidence type="ECO:0000259" key="4">
    <source>
        <dbReference type="Pfam" id="PF03358"/>
    </source>
</evidence>
<dbReference type="Proteomes" id="UP000586947">
    <property type="component" value="Unassembled WGS sequence"/>
</dbReference>
<dbReference type="Pfam" id="PF03358">
    <property type="entry name" value="FMN_red"/>
    <property type="match status" value="1"/>
</dbReference>
<dbReference type="GO" id="GO:0052873">
    <property type="term" value="F:FMN reductase (NADPH) activity"/>
    <property type="evidence" value="ECO:0007669"/>
    <property type="project" value="UniProtKB-EC"/>
</dbReference>
<evidence type="ECO:0000313" key="5">
    <source>
        <dbReference type="EMBL" id="MBB5476103.1"/>
    </source>
</evidence>
<dbReference type="EMBL" id="JACHDP010000001">
    <property type="protein sequence ID" value="MBB5476103.1"/>
    <property type="molecule type" value="Genomic_DNA"/>
</dbReference>
<sequence length="183" mass="18813">MTGGRPSGADVVVLVGNPRAGSRTRAVAEAVARALLARTGDSADSVEVLELADIVGVSFGPEPAYGATAGPDPFETVRSARLLVVATPAYKGSYTGLLKVFLDQLEHRQLADVTAVPVAVAASPTHADAAAAALRDLLVELGAQVPAPPLAVRESQLAQADEVAANWADQHAHAFTLHPIART</sequence>
<gene>
    <name evidence="5" type="ORF">HNR20_000608</name>
</gene>
<accession>A0A840VH16</accession>
<evidence type="ECO:0000256" key="2">
    <source>
        <dbReference type="ARBA" id="ARBA00022643"/>
    </source>
</evidence>
<protein>
    <submittedName>
        <fullName evidence="5">FMN reductase</fullName>
        <ecNumber evidence="5">1.5.1.38</ecNumber>
    </submittedName>
</protein>
<dbReference type="InterPro" id="IPR051814">
    <property type="entry name" value="NAD(P)H-dep_FMN_reductase"/>
</dbReference>
<keyword evidence="3 5" id="KW-0560">Oxidoreductase</keyword>
<dbReference type="PANTHER" id="PTHR43408">
    <property type="entry name" value="FMN REDUCTASE (NADPH)"/>
    <property type="match status" value="1"/>
</dbReference>
<keyword evidence="6" id="KW-1185">Reference proteome</keyword>
<dbReference type="EC" id="1.5.1.38" evidence="5"/>
<evidence type="ECO:0000256" key="3">
    <source>
        <dbReference type="ARBA" id="ARBA00023002"/>
    </source>
</evidence>